<dbReference type="CDD" id="cd04301">
    <property type="entry name" value="NAT_SF"/>
    <property type="match status" value="1"/>
</dbReference>
<dbReference type="Pfam" id="PF13508">
    <property type="entry name" value="Acetyltransf_7"/>
    <property type="match status" value="1"/>
</dbReference>
<proteinExistence type="predicted"/>
<dbReference type="RefSeq" id="WP_090190441.1">
    <property type="nucleotide sequence ID" value="NZ_FOTF01000016.1"/>
</dbReference>
<keyword evidence="2" id="KW-0808">Transferase</keyword>
<dbReference type="AlphaFoldDB" id="A0A1I4H690"/>
<dbReference type="OrthoDB" id="9797178at2"/>
<dbReference type="STRING" id="195913.SAMN04488004_1164"/>
<feature type="domain" description="N-acetyltransferase" evidence="1">
    <location>
        <begin position="5"/>
        <end position="140"/>
    </location>
</feature>
<dbReference type="InterPro" id="IPR016181">
    <property type="entry name" value="Acyl_CoA_acyltransferase"/>
</dbReference>
<evidence type="ECO:0000313" key="3">
    <source>
        <dbReference type="Proteomes" id="UP000199550"/>
    </source>
</evidence>
<reference evidence="2 3" key="1">
    <citation type="submission" date="2016-10" db="EMBL/GenBank/DDBJ databases">
        <authorList>
            <person name="de Groot N.N."/>
        </authorList>
    </citation>
    <scope>NUCLEOTIDE SEQUENCE [LARGE SCALE GENOMIC DNA]</scope>
    <source>
        <strain evidence="2 3">DSM 16199</strain>
    </source>
</reference>
<organism evidence="2 3">
    <name type="scientific">Loktanella salsilacus</name>
    <dbReference type="NCBI Taxonomy" id="195913"/>
    <lineage>
        <taxon>Bacteria</taxon>
        <taxon>Pseudomonadati</taxon>
        <taxon>Pseudomonadota</taxon>
        <taxon>Alphaproteobacteria</taxon>
        <taxon>Rhodobacterales</taxon>
        <taxon>Roseobacteraceae</taxon>
        <taxon>Loktanella</taxon>
    </lineage>
</organism>
<gene>
    <name evidence="2" type="ORF">SAMN04488004_1164</name>
</gene>
<dbReference type="Proteomes" id="UP000199550">
    <property type="component" value="Unassembled WGS sequence"/>
</dbReference>
<dbReference type="EMBL" id="FOTF01000016">
    <property type="protein sequence ID" value="SFL37153.1"/>
    <property type="molecule type" value="Genomic_DNA"/>
</dbReference>
<dbReference type="PROSITE" id="PS51186">
    <property type="entry name" value="GNAT"/>
    <property type="match status" value="1"/>
</dbReference>
<dbReference type="SUPFAM" id="SSF55729">
    <property type="entry name" value="Acyl-CoA N-acyltransferases (Nat)"/>
    <property type="match status" value="1"/>
</dbReference>
<dbReference type="InterPro" id="IPR000182">
    <property type="entry name" value="GNAT_dom"/>
</dbReference>
<sequence length="170" mass="17375">MQFPGFIRPASSGDIPAIDALLKAAFGGSEEVAIVHALRRDGAIRGEQVIPLGDEIIGYYALSAMKSPAGWLCLAPVAIAPGWQGRGHGRRLVSQLAAWADQTQTVIAVLGAPAFYAKAGFVAAAAAALTSPYPVAQTLLAGAGGKVPQQKLIYPVAFGKGPTAPKNASA</sequence>
<dbReference type="GO" id="GO:0016747">
    <property type="term" value="F:acyltransferase activity, transferring groups other than amino-acyl groups"/>
    <property type="evidence" value="ECO:0007669"/>
    <property type="project" value="InterPro"/>
</dbReference>
<evidence type="ECO:0000313" key="2">
    <source>
        <dbReference type="EMBL" id="SFL37153.1"/>
    </source>
</evidence>
<accession>A0A1I4H690</accession>
<protein>
    <submittedName>
        <fullName evidence="2">Putative acetyltransferase</fullName>
    </submittedName>
</protein>
<name>A0A1I4H690_9RHOB</name>
<keyword evidence="3" id="KW-1185">Reference proteome</keyword>
<dbReference type="Gene3D" id="3.40.630.30">
    <property type="match status" value="1"/>
</dbReference>
<evidence type="ECO:0000259" key="1">
    <source>
        <dbReference type="PROSITE" id="PS51186"/>
    </source>
</evidence>